<evidence type="ECO:0000259" key="4">
    <source>
        <dbReference type="PROSITE" id="PS51995"/>
    </source>
</evidence>
<dbReference type="CDD" id="cd20183">
    <property type="entry name" value="M34_PPEP"/>
    <property type="match status" value="1"/>
</dbReference>
<dbReference type="AlphaFoldDB" id="A0A6L3UYV8"/>
<protein>
    <recommendedName>
        <fullName evidence="4">ATLF-like domain-containing protein</fullName>
    </recommendedName>
</protein>
<comment type="subcellular location">
    <subcellularLocation>
        <location evidence="1">Secreted</location>
    </subcellularLocation>
</comment>
<keyword evidence="2" id="KW-0964">Secreted</keyword>
<dbReference type="OrthoDB" id="2615003at2"/>
<dbReference type="Gene3D" id="3.40.390.10">
    <property type="entry name" value="Collagenase (Catalytic Domain)"/>
    <property type="match status" value="1"/>
</dbReference>
<organism evidence="5 6">
    <name type="scientific">Cytobacillus depressus</name>
    <dbReference type="NCBI Taxonomy" id="1602942"/>
    <lineage>
        <taxon>Bacteria</taxon>
        <taxon>Bacillati</taxon>
        <taxon>Bacillota</taxon>
        <taxon>Bacilli</taxon>
        <taxon>Bacillales</taxon>
        <taxon>Bacillaceae</taxon>
        <taxon>Cytobacillus</taxon>
    </lineage>
</organism>
<keyword evidence="6" id="KW-1185">Reference proteome</keyword>
<dbReference type="RefSeq" id="WP_151537002.1">
    <property type="nucleotide sequence ID" value="NZ_WBOS01000018.1"/>
</dbReference>
<keyword evidence="3" id="KW-0732">Signal</keyword>
<evidence type="ECO:0000313" key="6">
    <source>
        <dbReference type="Proteomes" id="UP000481030"/>
    </source>
</evidence>
<evidence type="ECO:0000256" key="3">
    <source>
        <dbReference type="SAM" id="SignalP"/>
    </source>
</evidence>
<dbReference type="SUPFAM" id="SSF55486">
    <property type="entry name" value="Metalloproteases ('zincins'), catalytic domain"/>
    <property type="match status" value="1"/>
</dbReference>
<sequence length="236" mass="27155">MKNILSKGKKAFSTLLLTTALTFSFSTTALGESGTTKSLKMNNVLERVVTIETKGDFDREETLNMVDRLWSIPTNILNVMYKQGVQVKLINFPLTDLPEYEYLKGVVPRGWEHTPYTWDDVPGVGGQTVVARIGYSYKKMHSSVNLELHETAHAIDRYVFDNISYSDEFTNIHALEKNDFLDNPYFDYKEEYFAESFAYFYAGSDTKAELKEKAPLTYKFINELQRHIPSEKHSNK</sequence>
<feature type="signal peptide" evidence="3">
    <location>
        <begin position="1"/>
        <end position="31"/>
    </location>
</feature>
<evidence type="ECO:0000256" key="1">
    <source>
        <dbReference type="ARBA" id="ARBA00004613"/>
    </source>
</evidence>
<dbReference type="EMBL" id="WBOS01000018">
    <property type="protein sequence ID" value="KAB2329585.1"/>
    <property type="molecule type" value="Genomic_DNA"/>
</dbReference>
<dbReference type="PROSITE" id="PS51995">
    <property type="entry name" value="ATLF"/>
    <property type="match status" value="1"/>
</dbReference>
<dbReference type="GO" id="GO:0005576">
    <property type="term" value="C:extracellular region"/>
    <property type="evidence" value="ECO:0007669"/>
    <property type="project" value="UniProtKB-SubCell"/>
</dbReference>
<reference evidence="5 6" key="1">
    <citation type="journal article" date="2016" name="Antonie Van Leeuwenhoek">
        <title>Bacillus depressus sp. nov., isolated from soil of a sunflower field.</title>
        <authorList>
            <person name="Wei X."/>
            <person name="Xin D."/>
            <person name="Xin Y."/>
            <person name="Zhang H."/>
            <person name="Wang T."/>
            <person name="Zhang J."/>
        </authorList>
    </citation>
    <scope>NUCLEOTIDE SEQUENCE [LARGE SCALE GENOMIC DNA]</scope>
    <source>
        <strain evidence="5 6">BZ1</strain>
    </source>
</reference>
<evidence type="ECO:0000256" key="2">
    <source>
        <dbReference type="ARBA" id="ARBA00022525"/>
    </source>
</evidence>
<proteinExistence type="predicted"/>
<name>A0A6L3UYV8_9BACI</name>
<dbReference type="GO" id="GO:0008237">
    <property type="term" value="F:metallopeptidase activity"/>
    <property type="evidence" value="ECO:0007669"/>
    <property type="project" value="InterPro"/>
</dbReference>
<comment type="caution">
    <text evidence="5">The sequence shown here is derived from an EMBL/GenBank/DDBJ whole genome shotgun (WGS) entry which is preliminary data.</text>
</comment>
<feature type="chain" id="PRO_5026917852" description="ATLF-like domain-containing protein" evidence="3">
    <location>
        <begin position="32"/>
        <end position="236"/>
    </location>
</feature>
<dbReference type="InterPro" id="IPR014781">
    <property type="entry name" value="Anthrax_toxin_lethal/edema_N/C"/>
</dbReference>
<gene>
    <name evidence="5" type="ORF">F7731_22350</name>
</gene>
<dbReference type="InterPro" id="IPR047568">
    <property type="entry name" value="ATLF-like_dom"/>
</dbReference>
<feature type="domain" description="ATLF-like" evidence="4">
    <location>
        <begin position="42"/>
        <end position="226"/>
    </location>
</feature>
<dbReference type="Pfam" id="PF07737">
    <property type="entry name" value="ATLF"/>
    <property type="match status" value="1"/>
</dbReference>
<dbReference type="Proteomes" id="UP000481030">
    <property type="component" value="Unassembled WGS sequence"/>
</dbReference>
<evidence type="ECO:0000313" key="5">
    <source>
        <dbReference type="EMBL" id="KAB2329585.1"/>
    </source>
</evidence>
<dbReference type="InterPro" id="IPR024079">
    <property type="entry name" value="MetalloPept_cat_dom_sf"/>
</dbReference>
<accession>A0A6L3UYV8</accession>